<dbReference type="InterPro" id="IPR036236">
    <property type="entry name" value="Znf_C2H2_sf"/>
</dbReference>
<comment type="subcellular location">
    <subcellularLocation>
        <location evidence="1">Nucleus</location>
    </subcellularLocation>
</comment>
<dbReference type="InterPro" id="IPR013087">
    <property type="entry name" value="Znf_C2H2_type"/>
</dbReference>
<evidence type="ECO:0000256" key="8">
    <source>
        <dbReference type="ARBA" id="ARBA00023242"/>
    </source>
</evidence>
<dbReference type="InterPro" id="IPR050331">
    <property type="entry name" value="Zinc_finger"/>
</dbReference>
<name>A0A8C4T8C3_ERPCA</name>
<feature type="domain" description="C2H2-type" evidence="11">
    <location>
        <begin position="139"/>
        <end position="166"/>
    </location>
</feature>
<dbReference type="Gene3D" id="3.30.160.60">
    <property type="entry name" value="Classic Zinc Finger"/>
    <property type="match status" value="3"/>
</dbReference>
<reference evidence="12" key="3">
    <citation type="submission" date="2025-09" db="UniProtKB">
        <authorList>
            <consortium name="Ensembl"/>
        </authorList>
    </citation>
    <scope>IDENTIFICATION</scope>
</reference>
<feature type="compositionally biased region" description="Basic and acidic residues" evidence="10">
    <location>
        <begin position="41"/>
        <end position="63"/>
    </location>
</feature>
<keyword evidence="4 9" id="KW-0863">Zinc-finger</keyword>
<evidence type="ECO:0000256" key="10">
    <source>
        <dbReference type="SAM" id="MobiDB-lite"/>
    </source>
</evidence>
<keyword evidence="3" id="KW-0677">Repeat</keyword>
<evidence type="ECO:0000259" key="11">
    <source>
        <dbReference type="PROSITE" id="PS50157"/>
    </source>
</evidence>
<protein>
    <recommendedName>
        <fullName evidence="11">C2H2-type domain-containing protein</fullName>
    </recommendedName>
</protein>
<dbReference type="FunFam" id="3.30.160.60:FF:001670">
    <property type="entry name" value="Zinc finger protein 524"/>
    <property type="match status" value="1"/>
</dbReference>
<evidence type="ECO:0000256" key="4">
    <source>
        <dbReference type="ARBA" id="ARBA00022771"/>
    </source>
</evidence>
<sequence>MLCEKHPGPEEEEQFNEAEGHVTDWPRRNKDKNLAKCQKRKLSETSVKDVVTETEVKRERADSTRILPPKQDGTSPKEPPHHSETSQRSTVTESSTASSGEQSQSESDGTTGILLIDTFGVPYTLYRKVTPQGGNTKSYICAVCYRPFPYLSYLERHRISHLEMKPHVCSDCGKAFKRSSHLARHRHVHSDLGKPYQCSVCQKGFREAGELVQHERVHTGERPYQCQVCRLRFSERTTLRRHFQRKHANVGFNLVFSGVEDSDDVEGLCAGRDRRSTWTLITFKK</sequence>
<evidence type="ECO:0000256" key="2">
    <source>
        <dbReference type="ARBA" id="ARBA00022723"/>
    </source>
</evidence>
<dbReference type="GO" id="GO:0005634">
    <property type="term" value="C:nucleus"/>
    <property type="evidence" value="ECO:0007669"/>
    <property type="project" value="UniProtKB-SubCell"/>
</dbReference>
<feature type="compositionally biased region" description="Low complexity" evidence="10">
    <location>
        <begin position="92"/>
        <end position="110"/>
    </location>
</feature>
<evidence type="ECO:0000313" key="13">
    <source>
        <dbReference type="Proteomes" id="UP000694620"/>
    </source>
</evidence>
<dbReference type="PANTHER" id="PTHR16515:SF60">
    <property type="entry name" value="ZINC FINGER PROTEIN 436"/>
    <property type="match status" value="1"/>
</dbReference>
<keyword evidence="7" id="KW-0804">Transcription</keyword>
<keyword evidence="6" id="KW-0805">Transcription regulation</keyword>
<keyword evidence="5" id="KW-0862">Zinc</keyword>
<dbReference type="SMART" id="SM00355">
    <property type="entry name" value="ZnF_C2H2"/>
    <property type="match status" value="4"/>
</dbReference>
<dbReference type="PANTHER" id="PTHR16515">
    <property type="entry name" value="PR DOMAIN ZINC FINGER PROTEIN"/>
    <property type="match status" value="1"/>
</dbReference>
<dbReference type="GO" id="GO:0008270">
    <property type="term" value="F:zinc ion binding"/>
    <property type="evidence" value="ECO:0007669"/>
    <property type="project" value="UniProtKB-KW"/>
</dbReference>
<dbReference type="PROSITE" id="PS00028">
    <property type="entry name" value="ZINC_FINGER_C2H2_1"/>
    <property type="match status" value="4"/>
</dbReference>
<dbReference type="FunFam" id="3.30.160.60:FF:001498">
    <property type="entry name" value="Zinc finger protein 404"/>
    <property type="match status" value="1"/>
</dbReference>
<evidence type="ECO:0000256" key="5">
    <source>
        <dbReference type="ARBA" id="ARBA00022833"/>
    </source>
</evidence>
<feature type="domain" description="C2H2-type" evidence="11">
    <location>
        <begin position="196"/>
        <end position="223"/>
    </location>
</feature>
<dbReference type="Proteomes" id="UP000694620">
    <property type="component" value="Chromosome 16"/>
</dbReference>
<keyword evidence="2" id="KW-0479">Metal-binding</keyword>
<dbReference type="GO" id="GO:0010468">
    <property type="term" value="P:regulation of gene expression"/>
    <property type="evidence" value="ECO:0007669"/>
    <property type="project" value="TreeGrafter"/>
</dbReference>
<proteinExistence type="predicted"/>
<dbReference type="AlphaFoldDB" id="A0A8C4T8C3"/>
<evidence type="ECO:0000256" key="6">
    <source>
        <dbReference type="ARBA" id="ARBA00023015"/>
    </source>
</evidence>
<dbReference type="PROSITE" id="PS50157">
    <property type="entry name" value="ZINC_FINGER_C2H2_2"/>
    <property type="match status" value="4"/>
</dbReference>
<accession>A0A8C4T8C3</accession>
<dbReference type="Ensembl" id="ENSECRT00000028422.1">
    <property type="protein sequence ID" value="ENSECRP00000027841.1"/>
    <property type="gene ID" value="ENSECRG00000018844.1"/>
</dbReference>
<evidence type="ECO:0000256" key="1">
    <source>
        <dbReference type="ARBA" id="ARBA00004123"/>
    </source>
</evidence>
<dbReference type="Pfam" id="PF00096">
    <property type="entry name" value="zf-C2H2"/>
    <property type="match status" value="3"/>
</dbReference>
<feature type="domain" description="C2H2-type" evidence="11">
    <location>
        <begin position="224"/>
        <end position="249"/>
    </location>
</feature>
<evidence type="ECO:0000256" key="9">
    <source>
        <dbReference type="PROSITE-ProRule" id="PRU00042"/>
    </source>
</evidence>
<feature type="region of interest" description="Disordered" evidence="10">
    <location>
        <begin position="1"/>
        <end position="111"/>
    </location>
</feature>
<reference evidence="12" key="2">
    <citation type="submission" date="2025-08" db="UniProtKB">
        <authorList>
            <consortium name="Ensembl"/>
        </authorList>
    </citation>
    <scope>IDENTIFICATION</scope>
</reference>
<dbReference type="GeneTree" id="ENSGT00940000163608"/>
<keyword evidence="13" id="KW-1185">Reference proteome</keyword>
<dbReference type="SUPFAM" id="SSF57667">
    <property type="entry name" value="beta-beta-alpha zinc fingers"/>
    <property type="match status" value="2"/>
</dbReference>
<evidence type="ECO:0000256" key="7">
    <source>
        <dbReference type="ARBA" id="ARBA00023163"/>
    </source>
</evidence>
<reference evidence="12" key="1">
    <citation type="submission" date="2021-06" db="EMBL/GenBank/DDBJ databases">
        <authorList>
            <consortium name="Wellcome Sanger Institute Data Sharing"/>
        </authorList>
    </citation>
    <scope>NUCLEOTIDE SEQUENCE [LARGE SCALE GENOMIC DNA]</scope>
</reference>
<feature type="compositionally biased region" description="Basic and acidic residues" evidence="10">
    <location>
        <begin position="18"/>
        <end position="34"/>
    </location>
</feature>
<evidence type="ECO:0000256" key="3">
    <source>
        <dbReference type="ARBA" id="ARBA00022737"/>
    </source>
</evidence>
<keyword evidence="8" id="KW-0539">Nucleus</keyword>
<organism evidence="12 13">
    <name type="scientific">Erpetoichthys calabaricus</name>
    <name type="common">Rope fish</name>
    <name type="synonym">Calamoichthys calabaricus</name>
    <dbReference type="NCBI Taxonomy" id="27687"/>
    <lineage>
        <taxon>Eukaryota</taxon>
        <taxon>Metazoa</taxon>
        <taxon>Chordata</taxon>
        <taxon>Craniata</taxon>
        <taxon>Vertebrata</taxon>
        <taxon>Euteleostomi</taxon>
        <taxon>Actinopterygii</taxon>
        <taxon>Polypteriformes</taxon>
        <taxon>Polypteridae</taxon>
        <taxon>Erpetoichthys</taxon>
    </lineage>
</organism>
<dbReference type="FunFam" id="3.30.160.60:FF:000062">
    <property type="entry name" value="RB-associated KRAB zinc finger protein-like"/>
    <property type="match status" value="1"/>
</dbReference>
<feature type="domain" description="C2H2-type" evidence="11">
    <location>
        <begin position="167"/>
        <end position="194"/>
    </location>
</feature>
<evidence type="ECO:0000313" key="12">
    <source>
        <dbReference type="Ensembl" id="ENSECRP00000027841.1"/>
    </source>
</evidence>